<comment type="caution">
    <text evidence="7">The sequence shown here is derived from an EMBL/GenBank/DDBJ whole genome shotgun (WGS) entry which is preliminary data.</text>
</comment>
<feature type="transmembrane region" description="Helical" evidence="6">
    <location>
        <begin position="132"/>
        <end position="156"/>
    </location>
</feature>
<feature type="transmembrane region" description="Helical" evidence="6">
    <location>
        <begin position="294"/>
        <end position="321"/>
    </location>
</feature>
<keyword evidence="3 6" id="KW-0812">Transmembrane</keyword>
<dbReference type="InterPro" id="IPR001046">
    <property type="entry name" value="NRAMP_fam"/>
</dbReference>
<organism evidence="7 8">
    <name type="scientific">Ornithinibacillus massiliensis</name>
    <dbReference type="NCBI Taxonomy" id="1944633"/>
    <lineage>
        <taxon>Bacteria</taxon>
        <taxon>Bacillati</taxon>
        <taxon>Bacillota</taxon>
        <taxon>Bacilli</taxon>
        <taxon>Bacillales</taxon>
        <taxon>Bacillaceae</taxon>
        <taxon>Ornithinibacillus</taxon>
    </lineage>
</organism>
<evidence type="ECO:0000313" key="7">
    <source>
        <dbReference type="EMBL" id="MBS3680312.1"/>
    </source>
</evidence>
<dbReference type="PANTHER" id="PTHR11706:SF33">
    <property type="entry name" value="NATURAL RESISTANCE-ASSOCIATED MACROPHAGE PROTEIN 2"/>
    <property type="match status" value="1"/>
</dbReference>
<dbReference type="NCBIfam" id="NF037982">
    <property type="entry name" value="Nramp_1"/>
    <property type="match status" value="1"/>
</dbReference>
<feature type="transmembrane region" description="Helical" evidence="6">
    <location>
        <begin position="371"/>
        <end position="388"/>
    </location>
</feature>
<evidence type="ECO:0000256" key="2">
    <source>
        <dbReference type="ARBA" id="ARBA00022448"/>
    </source>
</evidence>
<dbReference type="RefSeq" id="WP_211741614.1">
    <property type="nucleotide sequence ID" value="NZ_JAGXBY010000003.1"/>
</dbReference>
<feature type="transmembrane region" description="Helical" evidence="6">
    <location>
        <begin position="168"/>
        <end position="185"/>
    </location>
</feature>
<feature type="transmembrane region" description="Helical" evidence="6">
    <location>
        <begin position="249"/>
        <end position="274"/>
    </location>
</feature>
<dbReference type="EMBL" id="JAGXBY010000003">
    <property type="protein sequence ID" value="MBS3680312.1"/>
    <property type="molecule type" value="Genomic_DNA"/>
</dbReference>
<evidence type="ECO:0000256" key="1">
    <source>
        <dbReference type="ARBA" id="ARBA00004141"/>
    </source>
</evidence>
<name>A0ABS5MEI6_9BACI</name>
<keyword evidence="8" id="KW-1185">Reference proteome</keyword>
<reference evidence="7 8" key="1">
    <citation type="submission" date="2021-05" db="EMBL/GenBank/DDBJ databases">
        <title>Ornithinibacillus massiliensis sp. nov.</title>
        <authorList>
            <person name="Iwaza R."/>
            <person name="Lagier J.-C."/>
            <person name="Raoult D."/>
        </authorList>
    </citation>
    <scope>NUCLEOTIDE SEQUENCE [LARGE SCALE GENOMIC DNA]</scope>
    <source>
        <strain evidence="7 8">Marseille-P3601</strain>
    </source>
</reference>
<protein>
    <submittedName>
        <fullName evidence="7">Nramp family divalent metal transporter</fullName>
    </submittedName>
</protein>
<dbReference type="PANTHER" id="PTHR11706">
    <property type="entry name" value="SOLUTE CARRIER PROTEIN FAMILY 11 MEMBER"/>
    <property type="match status" value="1"/>
</dbReference>
<feature type="transmembrane region" description="Helical" evidence="6">
    <location>
        <begin position="205"/>
        <end position="228"/>
    </location>
</feature>
<dbReference type="Pfam" id="PF01566">
    <property type="entry name" value="Nramp"/>
    <property type="match status" value="1"/>
</dbReference>
<evidence type="ECO:0000256" key="5">
    <source>
        <dbReference type="ARBA" id="ARBA00023136"/>
    </source>
</evidence>
<keyword evidence="4 6" id="KW-1133">Transmembrane helix</keyword>
<accession>A0ABS5MEI6</accession>
<feature type="transmembrane region" description="Helical" evidence="6">
    <location>
        <begin position="404"/>
        <end position="423"/>
    </location>
</feature>
<keyword evidence="5 6" id="KW-0472">Membrane</keyword>
<feature type="transmembrane region" description="Helical" evidence="6">
    <location>
        <begin position="342"/>
        <end position="365"/>
    </location>
</feature>
<evidence type="ECO:0000256" key="3">
    <source>
        <dbReference type="ARBA" id="ARBA00022692"/>
    </source>
</evidence>
<sequence>MPGSKAKVNGNNNSSNTIKDERISFKDYMKGLGPAAIVVAGIIGPGTITTMSVTGSSYGYQALWIIILACIFAYFYQEPATRITIVKKISIMEGVRDYIGKPVSIFLFITVLIGAIAFQAGNFTGAALALNYFIPDISLTVWALSMSLVALVIAWIGVYKILENINKVLIALMILAFVLTAFFSGPDLGDLVTVGFSFQTLGGEYWLVLALLATTMPPNIVLGLSAFTKSKYKNANNLSTKRELKLSKFDLRLNMTATALITGAILVCAGTVMYTQGIEVESAADMAVQLTPLLGRYAAVLFSLGLWAAGFSSGLYQISLACMLMNESIGKEEDFKATRSRVIMLVTSLVPIIIIMMFEAVPIGIIVTAQALNGLALPIVAGIVLVLCNKKEVLGSAINNTRQNIIYGFILLVVTLLAIRVFLDLFGII</sequence>
<feature type="transmembrane region" description="Helical" evidence="6">
    <location>
        <begin position="98"/>
        <end position="120"/>
    </location>
</feature>
<keyword evidence="2" id="KW-0813">Transport</keyword>
<evidence type="ECO:0000313" key="8">
    <source>
        <dbReference type="Proteomes" id="UP000681870"/>
    </source>
</evidence>
<gene>
    <name evidence="7" type="ORF">KGF86_08795</name>
</gene>
<comment type="subcellular location">
    <subcellularLocation>
        <location evidence="1">Membrane</location>
        <topology evidence="1">Multi-pass membrane protein</topology>
    </subcellularLocation>
</comment>
<feature type="transmembrane region" description="Helical" evidence="6">
    <location>
        <begin position="58"/>
        <end position="77"/>
    </location>
</feature>
<proteinExistence type="predicted"/>
<dbReference type="Proteomes" id="UP000681870">
    <property type="component" value="Unassembled WGS sequence"/>
</dbReference>
<feature type="transmembrane region" description="Helical" evidence="6">
    <location>
        <begin position="32"/>
        <end position="52"/>
    </location>
</feature>
<evidence type="ECO:0000256" key="4">
    <source>
        <dbReference type="ARBA" id="ARBA00022989"/>
    </source>
</evidence>
<evidence type="ECO:0000256" key="6">
    <source>
        <dbReference type="SAM" id="Phobius"/>
    </source>
</evidence>